<dbReference type="GO" id="GO:0000444">
    <property type="term" value="C:MIS12/MIND type complex"/>
    <property type="evidence" value="ECO:0007669"/>
    <property type="project" value="InterPro"/>
</dbReference>
<name>A0AAD5V371_9APHY</name>
<protein>
    <submittedName>
        <fullName evidence="2">Uncharacterized protein</fullName>
    </submittedName>
</protein>
<dbReference type="GO" id="GO:0007059">
    <property type="term" value="P:chromosome segregation"/>
    <property type="evidence" value="ECO:0007669"/>
    <property type="project" value="InterPro"/>
</dbReference>
<dbReference type="GO" id="GO:0051301">
    <property type="term" value="P:cell division"/>
    <property type="evidence" value="ECO:0007669"/>
    <property type="project" value="InterPro"/>
</dbReference>
<feature type="region of interest" description="Disordered" evidence="1">
    <location>
        <begin position="521"/>
        <end position="564"/>
    </location>
</feature>
<sequence length="564" mass="61966">MPSHPQPSTSKRKSPEDANSIQPIAKKARKEGNAKAGKSTKRKLVGEAKPGGLVIIRAPPTRANHAQSSNLHTSDTTSQPSSQTPSSSTSTPNDSTQPTSKRGKSDNAPSSRRTGKGKDRELTSTNRSEPEVDEDVRQMQSEADDLRRRSRSEASVGSLDQTIQFPSSRPPRTPSHERIHDASHPIPLQETPQIEKNKIMRGETGHRRRSSVSRGKRASSSFENTGVITQPHTSVADSAFYKHIDVELPEPQRAQQLLIWCSHRAVGELTEKPPNSTSGKGSKAAGKDPPLSKADIQLLKGVQDDVIRMLAEKKVDTNVFSPSGDGTSRSLKPNEQNVKNRARESRFNAHIQKLKQEQEAWTEVGSFYKSMLSEVEKREKEISIGSGKGKQRATLEDIASWNIDGRDLPEHFQGEKGIRLAVGIIREESGRKNPLSERMEDLELTTDRLHGLSQSALETTWMAQADLDRRFALLHGTLASRSQPILPAPPTSTVLLSSFLPVATSRTHSTDPQDLLPRRAAREVQRAKDASVGLAERRLTGVLPPTPRKPPGTPRRATTPGRGR</sequence>
<feature type="compositionally biased region" description="Basic and acidic residues" evidence="1">
    <location>
        <begin position="193"/>
        <end position="205"/>
    </location>
</feature>
<dbReference type="Pfam" id="PF08202">
    <property type="entry name" value="MIS13"/>
    <property type="match status" value="1"/>
</dbReference>
<proteinExistence type="predicted"/>
<feature type="region of interest" description="Disordered" evidence="1">
    <location>
        <begin position="318"/>
        <end position="343"/>
    </location>
</feature>
<feature type="compositionally biased region" description="Low complexity" evidence="1">
    <location>
        <begin position="554"/>
        <end position="564"/>
    </location>
</feature>
<evidence type="ECO:0000313" key="2">
    <source>
        <dbReference type="EMBL" id="KAJ3484487.1"/>
    </source>
</evidence>
<feature type="compositionally biased region" description="Polar residues" evidence="1">
    <location>
        <begin position="318"/>
        <end position="339"/>
    </location>
</feature>
<feature type="compositionally biased region" description="Low complexity" evidence="1">
    <location>
        <begin position="73"/>
        <end position="100"/>
    </location>
</feature>
<keyword evidence="3" id="KW-1185">Reference proteome</keyword>
<dbReference type="AlphaFoldDB" id="A0AAD5V371"/>
<evidence type="ECO:0000313" key="3">
    <source>
        <dbReference type="Proteomes" id="UP001212997"/>
    </source>
</evidence>
<dbReference type="PANTHER" id="PTHR14778:SF2">
    <property type="entry name" value="KINETOCHORE-ASSOCIATED PROTEIN DSN1 HOMOLOG"/>
    <property type="match status" value="1"/>
</dbReference>
<feature type="region of interest" description="Disordered" evidence="1">
    <location>
        <begin position="269"/>
        <end position="292"/>
    </location>
</feature>
<organism evidence="2 3">
    <name type="scientific">Meripilus lineatus</name>
    <dbReference type="NCBI Taxonomy" id="2056292"/>
    <lineage>
        <taxon>Eukaryota</taxon>
        <taxon>Fungi</taxon>
        <taxon>Dikarya</taxon>
        <taxon>Basidiomycota</taxon>
        <taxon>Agaricomycotina</taxon>
        <taxon>Agaricomycetes</taxon>
        <taxon>Polyporales</taxon>
        <taxon>Meripilaceae</taxon>
        <taxon>Meripilus</taxon>
    </lineage>
</organism>
<reference evidence="2" key="1">
    <citation type="submission" date="2022-07" db="EMBL/GenBank/DDBJ databases">
        <title>Genome Sequence of Physisporinus lineatus.</title>
        <authorList>
            <person name="Buettner E."/>
        </authorList>
    </citation>
    <scope>NUCLEOTIDE SEQUENCE</scope>
    <source>
        <strain evidence="2">VT162</strain>
    </source>
</reference>
<accession>A0AAD5V371</accession>
<comment type="caution">
    <text evidence="2">The sequence shown here is derived from an EMBL/GenBank/DDBJ whole genome shotgun (WGS) entry which is preliminary data.</text>
</comment>
<dbReference type="InterPro" id="IPR013218">
    <property type="entry name" value="Dsn1/Mis13"/>
</dbReference>
<feature type="compositionally biased region" description="Basic and acidic residues" evidence="1">
    <location>
        <begin position="174"/>
        <end position="183"/>
    </location>
</feature>
<dbReference type="EMBL" id="JANAWD010000187">
    <property type="protein sequence ID" value="KAJ3484487.1"/>
    <property type="molecule type" value="Genomic_DNA"/>
</dbReference>
<feature type="compositionally biased region" description="Pro residues" evidence="1">
    <location>
        <begin position="544"/>
        <end position="553"/>
    </location>
</feature>
<feature type="region of interest" description="Disordered" evidence="1">
    <location>
        <begin position="1"/>
        <end position="230"/>
    </location>
</feature>
<gene>
    <name evidence="2" type="ORF">NLI96_g5606</name>
</gene>
<feature type="compositionally biased region" description="Polar residues" evidence="1">
    <location>
        <begin position="153"/>
        <end position="167"/>
    </location>
</feature>
<dbReference type="Proteomes" id="UP001212997">
    <property type="component" value="Unassembled WGS sequence"/>
</dbReference>
<dbReference type="PANTHER" id="PTHR14778">
    <property type="entry name" value="KINETOCHORE-ASSOCIATED PROTEIN DSN1 HOMOLOG"/>
    <property type="match status" value="1"/>
</dbReference>
<feature type="compositionally biased region" description="Basic and acidic residues" evidence="1">
    <location>
        <begin position="521"/>
        <end position="539"/>
    </location>
</feature>
<feature type="compositionally biased region" description="Basic residues" evidence="1">
    <location>
        <begin position="206"/>
        <end position="217"/>
    </location>
</feature>
<evidence type="ECO:0000256" key="1">
    <source>
        <dbReference type="SAM" id="MobiDB-lite"/>
    </source>
</evidence>